<reference evidence="2 4" key="2">
    <citation type="submission" date="2024-03" db="EMBL/GenBank/DDBJ databases">
        <authorList>
            <person name="Alaster D. Moffat"/>
            <person name="Govind Chandra"/>
            <person name="Andrew W. Truman"/>
        </authorList>
    </citation>
    <scope>NUCLEOTIDE SEQUENCE [LARGE SCALE GENOMIC DNA]</scope>
    <source>
        <strain evidence="2">PS652</strain>
    </source>
</reference>
<evidence type="ECO:0008006" key="5">
    <source>
        <dbReference type="Google" id="ProtNLM"/>
    </source>
</evidence>
<accession>A0A5E6UCT5</accession>
<organism evidence="3">
    <name type="scientific">Pseudomonas fluorescens</name>
    <dbReference type="NCBI Taxonomy" id="294"/>
    <lineage>
        <taxon>Bacteria</taxon>
        <taxon>Pseudomonadati</taxon>
        <taxon>Pseudomonadota</taxon>
        <taxon>Gammaproteobacteria</taxon>
        <taxon>Pseudomonadales</taxon>
        <taxon>Pseudomonadaceae</taxon>
        <taxon>Pseudomonas</taxon>
    </lineage>
</organism>
<reference evidence="3" key="1">
    <citation type="submission" date="2019-09" db="EMBL/GenBank/DDBJ databases">
        <authorList>
            <person name="Chandra G."/>
            <person name="Truman W A."/>
        </authorList>
    </citation>
    <scope>NUCLEOTIDE SEQUENCE [LARGE SCALE GENOMIC DNA]</scope>
    <source>
        <strain evidence="3">PS652</strain>
    </source>
</reference>
<evidence type="ECO:0000313" key="4">
    <source>
        <dbReference type="Proteomes" id="UP000326595"/>
    </source>
</evidence>
<feature type="chain" id="PRO_5023022770" description="Lipoprotein" evidence="1">
    <location>
        <begin position="24"/>
        <end position="116"/>
    </location>
</feature>
<evidence type="ECO:0000313" key="2">
    <source>
        <dbReference type="EMBL" id="CAK9890127.1"/>
    </source>
</evidence>
<proteinExistence type="predicted"/>
<feature type="signal peptide" evidence="1">
    <location>
        <begin position="1"/>
        <end position="23"/>
    </location>
</feature>
<evidence type="ECO:0000256" key="1">
    <source>
        <dbReference type="SAM" id="SignalP"/>
    </source>
</evidence>
<evidence type="ECO:0000313" key="3">
    <source>
        <dbReference type="EMBL" id="VVN02618.1"/>
    </source>
</evidence>
<protein>
    <recommendedName>
        <fullName evidence="5">Lipoprotein</fullName>
    </recommendedName>
</protein>
<name>A0A5E6UCT5_PSEFL</name>
<dbReference type="AlphaFoldDB" id="A0A5E6UCT5"/>
<sequence precursor="true">MMRTMTFTLVSCLTMVLVAGAHAECYGEGEYMVCSDVDTDSDGDIHAKSWDTQGKSYQLDTETRPYRNGQLVESTDSEGNSYSIKSWTDSNGFHTEDSEGNVCTITPTGQMIGCGQ</sequence>
<gene>
    <name evidence="2" type="ORF">PS652_02960</name>
    <name evidence="3" type="ORF">PS652_03380</name>
</gene>
<dbReference type="Proteomes" id="UP000326595">
    <property type="component" value="Chromosome"/>
</dbReference>
<keyword evidence="1" id="KW-0732">Signal</keyword>
<dbReference type="EMBL" id="OZ024668">
    <property type="protein sequence ID" value="CAK9890127.1"/>
    <property type="molecule type" value="Genomic_DNA"/>
</dbReference>
<dbReference type="EMBL" id="CABVHG010000019">
    <property type="protein sequence ID" value="VVN02618.1"/>
    <property type="molecule type" value="Genomic_DNA"/>
</dbReference>